<dbReference type="InterPro" id="IPR011006">
    <property type="entry name" value="CheY-like_superfamily"/>
</dbReference>
<gene>
    <name evidence="4" type="ORF">CSC78_15010</name>
</gene>
<feature type="domain" description="Response regulatory" evidence="3">
    <location>
        <begin position="3"/>
        <end position="119"/>
    </location>
</feature>
<evidence type="ECO:0000259" key="3">
    <source>
        <dbReference type="PROSITE" id="PS50110"/>
    </source>
</evidence>
<dbReference type="PANTHER" id="PTHR44591">
    <property type="entry name" value="STRESS RESPONSE REGULATOR PROTEIN 1"/>
    <property type="match status" value="1"/>
</dbReference>
<evidence type="ECO:0000256" key="1">
    <source>
        <dbReference type="ARBA" id="ARBA00022553"/>
    </source>
</evidence>
<proteinExistence type="predicted"/>
<sequence length="130" mass="14328">MAKILIVDDSPSQLLGIQRIVEKLGHESITAEDGAAGVEVAKRELPDMVLMDVVMPNLNGFQATRTLSREATTKHIPVILVTTKDQDTDRMWGLRQGAKAYLTKPFSEDELAEVIERIFNARELPSAPSA</sequence>
<dbReference type="PANTHER" id="PTHR44591:SF20">
    <property type="entry name" value="PROTEIN PILH"/>
    <property type="match status" value="1"/>
</dbReference>
<dbReference type="InterPro" id="IPR050595">
    <property type="entry name" value="Bact_response_regulator"/>
</dbReference>
<keyword evidence="1 2" id="KW-0597">Phosphoprotein</keyword>
<comment type="caution">
    <text evidence="4">The sequence shown here is derived from an EMBL/GenBank/DDBJ whole genome shotgun (WGS) entry which is preliminary data.</text>
</comment>
<accession>A0ABQ6ZEA6</accession>
<dbReference type="Proteomes" id="UP000781710">
    <property type="component" value="Unassembled WGS sequence"/>
</dbReference>
<keyword evidence="5" id="KW-1185">Reference proteome</keyword>
<evidence type="ECO:0000313" key="4">
    <source>
        <dbReference type="EMBL" id="KAF1723750.1"/>
    </source>
</evidence>
<evidence type="ECO:0000313" key="5">
    <source>
        <dbReference type="Proteomes" id="UP000781710"/>
    </source>
</evidence>
<name>A0ABQ6ZEA6_9GAMM</name>
<evidence type="ECO:0000256" key="2">
    <source>
        <dbReference type="PROSITE-ProRule" id="PRU00169"/>
    </source>
</evidence>
<dbReference type="SUPFAM" id="SSF52172">
    <property type="entry name" value="CheY-like"/>
    <property type="match status" value="1"/>
</dbReference>
<dbReference type="EMBL" id="PDWW01000024">
    <property type="protein sequence ID" value="KAF1723750.1"/>
    <property type="molecule type" value="Genomic_DNA"/>
</dbReference>
<dbReference type="Pfam" id="PF00072">
    <property type="entry name" value="Response_reg"/>
    <property type="match status" value="1"/>
</dbReference>
<dbReference type="PROSITE" id="PS50110">
    <property type="entry name" value="RESPONSE_REGULATORY"/>
    <property type="match status" value="1"/>
</dbReference>
<dbReference type="Gene3D" id="3.40.50.2300">
    <property type="match status" value="1"/>
</dbReference>
<reference evidence="4 5" key="1">
    <citation type="submission" date="2017-10" db="EMBL/GenBank/DDBJ databases">
        <title>Whole genome sequencing of members of genus Pseudoxanthomonas.</title>
        <authorList>
            <person name="Kumar S."/>
            <person name="Bansal K."/>
            <person name="Kaur A."/>
            <person name="Patil P."/>
            <person name="Sharma S."/>
            <person name="Patil P.B."/>
        </authorList>
    </citation>
    <scope>NUCLEOTIDE SEQUENCE [LARGE SCALE GENOMIC DNA]</scope>
    <source>
        <strain evidence="4 5">DSM 17109</strain>
    </source>
</reference>
<protein>
    <submittedName>
        <fullName evidence="4">Response regulator</fullName>
    </submittedName>
</protein>
<dbReference type="SMART" id="SM00448">
    <property type="entry name" value="REC"/>
    <property type="match status" value="1"/>
</dbReference>
<feature type="modified residue" description="4-aspartylphosphate" evidence="2">
    <location>
        <position position="52"/>
    </location>
</feature>
<organism evidence="4 5">
    <name type="scientific">Pseudoxanthomonas japonensis</name>
    <dbReference type="NCBI Taxonomy" id="69284"/>
    <lineage>
        <taxon>Bacteria</taxon>
        <taxon>Pseudomonadati</taxon>
        <taxon>Pseudomonadota</taxon>
        <taxon>Gammaproteobacteria</taxon>
        <taxon>Lysobacterales</taxon>
        <taxon>Lysobacteraceae</taxon>
        <taxon>Pseudoxanthomonas</taxon>
    </lineage>
</organism>
<dbReference type="InterPro" id="IPR001789">
    <property type="entry name" value="Sig_transdc_resp-reg_receiver"/>
</dbReference>
<dbReference type="RefSeq" id="WP_055942820.1">
    <property type="nucleotide sequence ID" value="NZ_BOUK01000009.1"/>
</dbReference>